<feature type="compositionally biased region" description="Basic and acidic residues" evidence="1">
    <location>
        <begin position="92"/>
        <end position="102"/>
    </location>
</feature>
<dbReference type="Gene3D" id="3.30.420.10">
    <property type="entry name" value="Ribonuclease H-like superfamily/Ribonuclease H"/>
    <property type="match status" value="1"/>
</dbReference>
<feature type="compositionally biased region" description="Basic and acidic residues" evidence="1">
    <location>
        <begin position="274"/>
        <end position="283"/>
    </location>
</feature>
<keyword evidence="3" id="KW-1185">Reference proteome</keyword>
<feature type="region of interest" description="Disordered" evidence="1">
    <location>
        <begin position="83"/>
        <end position="102"/>
    </location>
</feature>
<dbReference type="OrthoDB" id="4368687at2759"/>
<dbReference type="SUPFAM" id="SSF53098">
    <property type="entry name" value="Ribonuclease H-like"/>
    <property type="match status" value="1"/>
</dbReference>
<feature type="region of interest" description="Disordered" evidence="1">
    <location>
        <begin position="251"/>
        <end position="283"/>
    </location>
</feature>
<protein>
    <recommendedName>
        <fullName evidence="4">RNase H type-1 domain-containing protein</fullName>
    </recommendedName>
</protein>
<dbReference type="EMBL" id="JAPQKO010000001">
    <property type="protein sequence ID" value="KAJ5183244.1"/>
    <property type="molecule type" value="Genomic_DNA"/>
</dbReference>
<dbReference type="Proteomes" id="UP001146351">
    <property type="component" value="Unassembled WGS sequence"/>
</dbReference>
<evidence type="ECO:0000256" key="1">
    <source>
        <dbReference type="SAM" id="MobiDB-lite"/>
    </source>
</evidence>
<organism evidence="2 3">
    <name type="scientific">Penicillium capsulatum</name>
    <dbReference type="NCBI Taxonomy" id="69766"/>
    <lineage>
        <taxon>Eukaryota</taxon>
        <taxon>Fungi</taxon>
        <taxon>Dikarya</taxon>
        <taxon>Ascomycota</taxon>
        <taxon>Pezizomycotina</taxon>
        <taxon>Eurotiomycetes</taxon>
        <taxon>Eurotiomycetidae</taxon>
        <taxon>Eurotiales</taxon>
        <taxon>Aspergillaceae</taxon>
        <taxon>Penicillium</taxon>
    </lineage>
</organism>
<sequence>MLHPDEPNSTTVIPRRNQPSRYVRIVLNRPQSSPISGRIRVGLRDGLGKLQKLTDHGVDIEFRWIRAHTDIWGNGAIDQLAKDAATATQRGSPEEHDTRHDRSTWLAAAAKRRIRAEARKEWELAWTRTRFAWRTKKIHENPTKQNCKIGLAAYLAKINMRETDRCACGLSRETIEHVLMESDRWEDERHYLRFDLFERDVSISLGCDELLIHRDAAEPVARFMVRIGLLGQFREVDDTAMGMEASILRDLEEGDSNGVSKGSKAGPVGGSAEESNHDASRTG</sequence>
<dbReference type="AlphaFoldDB" id="A0A9W9ISL4"/>
<dbReference type="GO" id="GO:0003676">
    <property type="term" value="F:nucleic acid binding"/>
    <property type="evidence" value="ECO:0007669"/>
    <property type="project" value="InterPro"/>
</dbReference>
<gene>
    <name evidence="2" type="ORF">N7492_000860</name>
</gene>
<evidence type="ECO:0008006" key="4">
    <source>
        <dbReference type="Google" id="ProtNLM"/>
    </source>
</evidence>
<accession>A0A9W9ISL4</accession>
<dbReference type="InterPro" id="IPR012337">
    <property type="entry name" value="RNaseH-like_sf"/>
</dbReference>
<comment type="caution">
    <text evidence="2">The sequence shown here is derived from an EMBL/GenBank/DDBJ whole genome shotgun (WGS) entry which is preliminary data.</text>
</comment>
<reference evidence="2" key="2">
    <citation type="journal article" date="2023" name="IMA Fungus">
        <title>Comparative genomic study of the Penicillium genus elucidates a diverse pangenome and 15 lateral gene transfer events.</title>
        <authorList>
            <person name="Petersen C."/>
            <person name="Sorensen T."/>
            <person name="Nielsen M.R."/>
            <person name="Sondergaard T.E."/>
            <person name="Sorensen J.L."/>
            <person name="Fitzpatrick D.A."/>
            <person name="Frisvad J.C."/>
            <person name="Nielsen K.L."/>
        </authorList>
    </citation>
    <scope>NUCLEOTIDE SEQUENCE</scope>
    <source>
        <strain evidence="2">IBT 21917</strain>
    </source>
</reference>
<evidence type="ECO:0000313" key="3">
    <source>
        <dbReference type="Proteomes" id="UP001146351"/>
    </source>
</evidence>
<evidence type="ECO:0000313" key="2">
    <source>
        <dbReference type="EMBL" id="KAJ5183244.1"/>
    </source>
</evidence>
<dbReference type="InterPro" id="IPR036397">
    <property type="entry name" value="RNaseH_sf"/>
</dbReference>
<reference evidence="2" key="1">
    <citation type="submission" date="2022-11" db="EMBL/GenBank/DDBJ databases">
        <authorList>
            <person name="Petersen C."/>
        </authorList>
    </citation>
    <scope>NUCLEOTIDE SEQUENCE</scope>
    <source>
        <strain evidence="2">IBT 21917</strain>
    </source>
</reference>
<name>A0A9W9ISL4_9EURO</name>
<proteinExistence type="predicted"/>